<proteinExistence type="predicted"/>
<keyword evidence="2" id="KW-0964">Secreted</keyword>
<evidence type="ECO:0000256" key="2">
    <source>
        <dbReference type="ARBA" id="ARBA00022525"/>
    </source>
</evidence>
<organism evidence="5 6">
    <name type="scientific">Limulus polyphemus</name>
    <name type="common">Atlantic horseshoe crab</name>
    <dbReference type="NCBI Taxonomy" id="6850"/>
    <lineage>
        <taxon>Eukaryota</taxon>
        <taxon>Metazoa</taxon>
        <taxon>Ecdysozoa</taxon>
        <taxon>Arthropoda</taxon>
        <taxon>Chelicerata</taxon>
        <taxon>Merostomata</taxon>
        <taxon>Xiphosura</taxon>
        <taxon>Limulidae</taxon>
        <taxon>Limulus</taxon>
    </lineage>
</organism>
<dbReference type="RefSeq" id="XP_013776217.1">
    <property type="nucleotide sequence ID" value="XM_013920763.2"/>
</dbReference>
<evidence type="ECO:0000313" key="6">
    <source>
        <dbReference type="RefSeq" id="XP_013776217.1"/>
    </source>
</evidence>
<evidence type="ECO:0000313" key="5">
    <source>
        <dbReference type="Proteomes" id="UP000694941"/>
    </source>
</evidence>
<dbReference type="SMART" id="SM01318">
    <property type="entry name" value="SVWC"/>
    <property type="match status" value="1"/>
</dbReference>
<feature type="domain" description="Single" evidence="4">
    <location>
        <begin position="33"/>
        <end position="100"/>
    </location>
</feature>
<reference evidence="6" key="1">
    <citation type="submission" date="2025-08" db="UniProtKB">
        <authorList>
            <consortium name="RefSeq"/>
        </authorList>
    </citation>
    <scope>IDENTIFICATION</scope>
    <source>
        <tissue evidence="6">Muscle</tissue>
    </source>
</reference>
<feature type="chain" id="PRO_5046219798" evidence="3">
    <location>
        <begin position="20"/>
        <end position="106"/>
    </location>
</feature>
<dbReference type="Proteomes" id="UP000694941">
    <property type="component" value="Unplaced"/>
</dbReference>
<evidence type="ECO:0000256" key="1">
    <source>
        <dbReference type="ARBA" id="ARBA00004613"/>
    </source>
</evidence>
<keyword evidence="5" id="KW-1185">Reference proteome</keyword>
<evidence type="ECO:0000256" key="3">
    <source>
        <dbReference type="SAM" id="SignalP"/>
    </source>
</evidence>
<comment type="subcellular location">
    <subcellularLocation>
        <location evidence="1">Secreted</location>
    </subcellularLocation>
</comment>
<feature type="signal peptide" evidence="3">
    <location>
        <begin position="1"/>
        <end position="19"/>
    </location>
</feature>
<name>A0ABM1B781_LIMPO</name>
<dbReference type="GeneID" id="106460992"/>
<gene>
    <name evidence="6" type="primary">LOC106460992</name>
</gene>
<keyword evidence="3" id="KW-0732">Signal</keyword>
<protein>
    <submittedName>
        <fullName evidence="6">Toxin-like protein 14</fullName>
    </submittedName>
</protein>
<sequence length="106" mass="11538">MNSVTLTITVLCLINFVTAYVYIQRVEKINGGCYHLDFGQIENKGVVYNDERCESLSCNADGVEALVHGEGCGSIGFDKENCKLVAGEGHYPSCCPSPVCKKPDEE</sequence>
<dbReference type="InterPro" id="IPR029277">
    <property type="entry name" value="SVWC_dom"/>
</dbReference>
<dbReference type="Pfam" id="PF15430">
    <property type="entry name" value="SVWC"/>
    <property type="match status" value="1"/>
</dbReference>
<accession>A0ABM1B781</accession>
<evidence type="ECO:0000259" key="4">
    <source>
        <dbReference type="SMART" id="SM01318"/>
    </source>
</evidence>